<dbReference type="EMBL" id="JACHMD010000001">
    <property type="protein sequence ID" value="MBB4666442.1"/>
    <property type="molecule type" value="Genomic_DNA"/>
</dbReference>
<evidence type="ECO:0000256" key="1">
    <source>
        <dbReference type="SAM" id="MobiDB-lite"/>
    </source>
</evidence>
<feature type="compositionally biased region" description="Basic and acidic residues" evidence="1">
    <location>
        <begin position="402"/>
        <end position="413"/>
    </location>
</feature>
<dbReference type="RefSeq" id="WP_184216039.1">
    <property type="nucleotide sequence ID" value="NZ_JACHMD010000001.1"/>
</dbReference>
<gene>
    <name evidence="2" type="ORF">BKA24_001151</name>
</gene>
<keyword evidence="3" id="KW-1185">Reference proteome</keyword>
<feature type="compositionally biased region" description="Low complexity" evidence="1">
    <location>
        <begin position="313"/>
        <end position="331"/>
    </location>
</feature>
<evidence type="ECO:0000313" key="3">
    <source>
        <dbReference type="Proteomes" id="UP000573729"/>
    </source>
</evidence>
<proteinExistence type="predicted"/>
<feature type="region of interest" description="Disordered" evidence="1">
    <location>
        <begin position="313"/>
        <end position="333"/>
    </location>
</feature>
<protein>
    <recommendedName>
        <fullName evidence="4">S1 motif domain-containing protein</fullName>
    </recommendedName>
</protein>
<feature type="region of interest" description="Disordered" evidence="1">
    <location>
        <begin position="389"/>
        <end position="423"/>
    </location>
</feature>
<reference evidence="2 3" key="1">
    <citation type="submission" date="2020-08" db="EMBL/GenBank/DDBJ databases">
        <title>Sequencing the genomes of 1000 actinobacteria strains.</title>
        <authorList>
            <person name="Klenk H.-P."/>
        </authorList>
    </citation>
    <scope>NUCLEOTIDE SEQUENCE [LARGE SCALE GENOMIC DNA]</scope>
    <source>
        <strain evidence="2 3">DSM 24947</strain>
    </source>
</reference>
<name>A0A7W7FHW0_9MICO</name>
<sequence>MRHIDSADGAGVIASEILRDRSRPLVLISANAEGEFAFDAEAIAHALAGDADVATIETGEPTYALERLLPPKTHVFGGAARSYPPDFAANPEWQRSLLRFPGRRDDDLVEDALAQIVIRPVVAPVRRSWVRATVDLLSGSAAGNVAHLEDGQRVMIVADGLPASIRIADALEVGAHVEGWLTGVDLAPEAEPVDLAPLTEGSVTLARVIKVTDLRASLVLHPLAPEFVLRKRAVVPGVDNGENEDVRVSDVLRVGETVRVRITSDKAGVGLTLINAGGELPFVKPLPILRGGPPWLREGVHAVADAEPVAAARDVTPEPSLAPATPSAPSAGNGAIATAELAMIREEMAGLKDAFLRLGREVRAGTDLETLDQLRDQNTSLSEELHRARTALRDQTSAASRLRQEARDARNQRPEPQLSGIRTGRSAWPTEESWLRHEITGTWAARTLASEKLEHPLADYIVGPRFLASMREVGDAYTEKVLRGVVDALTDRAADIPGRQLHRLRRGQGGSDPYVTRSDGAVCWRLSLETNTPSARRLHYWQMTGGTYELSRVVLHDDVEP</sequence>
<evidence type="ECO:0008006" key="4">
    <source>
        <dbReference type="Google" id="ProtNLM"/>
    </source>
</evidence>
<dbReference type="AlphaFoldDB" id="A0A7W7FHW0"/>
<accession>A0A7W7FHW0</accession>
<dbReference type="Proteomes" id="UP000573729">
    <property type="component" value="Unassembled WGS sequence"/>
</dbReference>
<organism evidence="2 3">
    <name type="scientific">Microbacterium marinum</name>
    <dbReference type="NCBI Taxonomy" id="421115"/>
    <lineage>
        <taxon>Bacteria</taxon>
        <taxon>Bacillati</taxon>
        <taxon>Actinomycetota</taxon>
        <taxon>Actinomycetes</taxon>
        <taxon>Micrococcales</taxon>
        <taxon>Microbacteriaceae</taxon>
        <taxon>Microbacterium</taxon>
    </lineage>
</organism>
<comment type="caution">
    <text evidence="2">The sequence shown here is derived from an EMBL/GenBank/DDBJ whole genome shotgun (WGS) entry which is preliminary data.</text>
</comment>
<evidence type="ECO:0000313" key="2">
    <source>
        <dbReference type="EMBL" id="MBB4666442.1"/>
    </source>
</evidence>